<dbReference type="Pfam" id="PF00668">
    <property type="entry name" value="Condensation"/>
    <property type="match status" value="1"/>
</dbReference>
<dbReference type="GO" id="GO:0008610">
    <property type="term" value="P:lipid biosynthetic process"/>
    <property type="evidence" value="ECO:0007669"/>
    <property type="project" value="UniProtKB-ARBA"/>
</dbReference>
<dbReference type="GO" id="GO:0009239">
    <property type="term" value="P:enterobactin biosynthetic process"/>
    <property type="evidence" value="ECO:0007669"/>
    <property type="project" value="TreeGrafter"/>
</dbReference>
<feature type="compositionally biased region" description="Low complexity" evidence="5">
    <location>
        <begin position="964"/>
        <end position="974"/>
    </location>
</feature>
<comment type="similarity">
    <text evidence="2">Belongs to the ATP-dependent AMP-binding enzyme family.</text>
</comment>
<keyword evidence="3" id="KW-0596">Phosphopantetheine</keyword>
<organism evidence="7 8">
    <name type="scientific">Streptomyces paromomycinus</name>
    <name type="common">Streptomyces rimosus subsp. paromomycinus</name>
    <dbReference type="NCBI Taxonomy" id="92743"/>
    <lineage>
        <taxon>Bacteria</taxon>
        <taxon>Bacillati</taxon>
        <taxon>Actinomycetota</taxon>
        <taxon>Actinomycetes</taxon>
        <taxon>Kitasatosporales</taxon>
        <taxon>Streptomycetaceae</taxon>
        <taxon>Streptomyces</taxon>
    </lineage>
</organism>
<dbReference type="InterPro" id="IPR020806">
    <property type="entry name" value="PKS_PP-bd"/>
</dbReference>
<dbReference type="Gene3D" id="2.30.38.10">
    <property type="entry name" value="Luciferase, Domain 3"/>
    <property type="match status" value="1"/>
</dbReference>
<feature type="domain" description="Carrier" evidence="6">
    <location>
        <begin position="1057"/>
        <end position="1132"/>
    </location>
</feature>
<dbReference type="InterPro" id="IPR020802">
    <property type="entry name" value="TesA-like"/>
</dbReference>
<dbReference type="SUPFAM" id="SSF56801">
    <property type="entry name" value="Acetyl-CoA synthetase-like"/>
    <property type="match status" value="1"/>
</dbReference>
<dbReference type="GO" id="GO:0031177">
    <property type="term" value="F:phosphopantetheine binding"/>
    <property type="evidence" value="ECO:0007669"/>
    <property type="project" value="InterPro"/>
</dbReference>
<dbReference type="SMART" id="SM00824">
    <property type="entry name" value="PKS_TE"/>
    <property type="match status" value="1"/>
</dbReference>
<dbReference type="PANTHER" id="PTHR45527:SF1">
    <property type="entry name" value="FATTY ACID SYNTHASE"/>
    <property type="match status" value="1"/>
</dbReference>
<comment type="caution">
    <text evidence="7">The sequence shown here is derived from an EMBL/GenBank/DDBJ whole genome shotgun (WGS) entry which is preliminary data.</text>
</comment>
<dbReference type="InterPro" id="IPR029058">
    <property type="entry name" value="AB_hydrolase_fold"/>
</dbReference>
<name>A0A401WEV7_STREY</name>
<evidence type="ECO:0000259" key="6">
    <source>
        <dbReference type="PROSITE" id="PS50075"/>
    </source>
</evidence>
<dbReference type="SUPFAM" id="SSF53474">
    <property type="entry name" value="alpha/beta-Hydrolases"/>
    <property type="match status" value="1"/>
</dbReference>
<keyword evidence="4" id="KW-0597">Phosphoprotein</keyword>
<dbReference type="InterPro" id="IPR009081">
    <property type="entry name" value="PP-bd_ACP"/>
</dbReference>
<dbReference type="CDD" id="cd05930">
    <property type="entry name" value="A_NRPS"/>
    <property type="match status" value="1"/>
</dbReference>
<dbReference type="GO" id="GO:0047527">
    <property type="term" value="F:2,3-dihydroxybenzoate-serine ligase activity"/>
    <property type="evidence" value="ECO:0007669"/>
    <property type="project" value="TreeGrafter"/>
</dbReference>
<reference evidence="7 8" key="1">
    <citation type="submission" date="2018-11" db="EMBL/GenBank/DDBJ databases">
        <title>Whole genome sequence of Streptomyces paromomycinus NBRC 15454(T).</title>
        <authorList>
            <person name="Komaki H."/>
            <person name="Tamura T."/>
        </authorList>
    </citation>
    <scope>NUCLEOTIDE SEQUENCE [LARGE SCALE GENOMIC DNA]</scope>
    <source>
        <strain evidence="7 8">NBRC 15454</strain>
    </source>
</reference>
<dbReference type="GO" id="GO:0072330">
    <property type="term" value="P:monocarboxylic acid biosynthetic process"/>
    <property type="evidence" value="ECO:0007669"/>
    <property type="project" value="UniProtKB-ARBA"/>
</dbReference>
<gene>
    <name evidence="7" type="ORF">GKJPGBOP_07679</name>
</gene>
<dbReference type="SUPFAM" id="SSF47336">
    <property type="entry name" value="ACP-like"/>
    <property type="match status" value="1"/>
</dbReference>
<dbReference type="EMBL" id="BHZD01000001">
    <property type="protein sequence ID" value="GCD47885.1"/>
    <property type="molecule type" value="Genomic_DNA"/>
</dbReference>
<dbReference type="InterPro" id="IPR020845">
    <property type="entry name" value="AMP-binding_CS"/>
</dbReference>
<dbReference type="PROSITE" id="PS00455">
    <property type="entry name" value="AMP_BINDING"/>
    <property type="match status" value="1"/>
</dbReference>
<dbReference type="InterPro" id="IPR006162">
    <property type="entry name" value="Ppantetheine_attach_site"/>
</dbReference>
<dbReference type="InterPro" id="IPR045851">
    <property type="entry name" value="AMP-bd_C_sf"/>
</dbReference>
<dbReference type="Gene3D" id="3.30.300.30">
    <property type="match status" value="1"/>
</dbReference>
<evidence type="ECO:0000256" key="5">
    <source>
        <dbReference type="SAM" id="MobiDB-lite"/>
    </source>
</evidence>
<evidence type="ECO:0000256" key="4">
    <source>
        <dbReference type="ARBA" id="ARBA00022553"/>
    </source>
</evidence>
<dbReference type="NCBIfam" id="TIGR01733">
    <property type="entry name" value="AA-adenyl-dom"/>
    <property type="match status" value="1"/>
</dbReference>
<dbReference type="Proteomes" id="UP000286746">
    <property type="component" value="Unassembled WGS sequence"/>
</dbReference>
<dbReference type="PANTHER" id="PTHR45527">
    <property type="entry name" value="NONRIBOSOMAL PEPTIDE SYNTHETASE"/>
    <property type="match status" value="1"/>
</dbReference>
<comment type="cofactor">
    <cofactor evidence="1">
        <name>pantetheine 4'-phosphate</name>
        <dbReference type="ChEBI" id="CHEBI:47942"/>
    </cofactor>
</comment>
<dbReference type="GO" id="GO:0043041">
    <property type="term" value="P:amino acid activation for nonribosomal peptide biosynthetic process"/>
    <property type="evidence" value="ECO:0007669"/>
    <property type="project" value="TreeGrafter"/>
</dbReference>
<dbReference type="SMART" id="SM00823">
    <property type="entry name" value="PKS_PP"/>
    <property type="match status" value="1"/>
</dbReference>
<dbReference type="GO" id="GO:0005829">
    <property type="term" value="C:cytosol"/>
    <property type="evidence" value="ECO:0007669"/>
    <property type="project" value="TreeGrafter"/>
</dbReference>
<dbReference type="Pfam" id="PF00550">
    <property type="entry name" value="PP-binding"/>
    <property type="match status" value="1"/>
</dbReference>
<dbReference type="FunFam" id="3.40.50.980:FF:000001">
    <property type="entry name" value="Non-ribosomal peptide synthetase"/>
    <property type="match status" value="1"/>
</dbReference>
<evidence type="ECO:0000313" key="7">
    <source>
        <dbReference type="EMBL" id="GCD47885.1"/>
    </source>
</evidence>
<dbReference type="FunFam" id="1.10.1200.10:FF:000016">
    <property type="entry name" value="Non-ribosomal peptide synthase"/>
    <property type="match status" value="1"/>
</dbReference>
<dbReference type="SUPFAM" id="SSF52777">
    <property type="entry name" value="CoA-dependent acyltransferases"/>
    <property type="match status" value="2"/>
</dbReference>
<accession>A0A401WEV7</accession>
<dbReference type="Pfam" id="PF00501">
    <property type="entry name" value="AMP-binding"/>
    <property type="match status" value="1"/>
</dbReference>
<dbReference type="InterPro" id="IPR010071">
    <property type="entry name" value="AA_adenyl_dom"/>
</dbReference>
<dbReference type="Gene3D" id="3.30.559.30">
    <property type="entry name" value="Nonribosomal peptide synthetase, condensation domain"/>
    <property type="match status" value="1"/>
</dbReference>
<dbReference type="FunFam" id="2.30.38.10:FF:000001">
    <property type="entry name" value="Non-ribosomal peptide synthetase PvdI"/>
    <property type="match status" value="1"/>
</dbReference>
<feature type="region of interest" description="Disordered" evidence="5">
    <location>
        <begin position="964"/>
        <end position="1000"/>
    </location>
</feature>
<dbReference type="RefSeq" id="WP_246177832.1">
    <property type="nucleotide sequence ID" value="NZ_BHZD01000001.1"/>
</dbReference>
<dbReference type="PROSITE" id="PS50075">
    <property type="entry name" value="CARRIER"/>
    <property type="match status" value="1"/>
</dbReference>
<evidence type="ECO:0000256" key="1">
    <source>
        <dbReference type="ARBA" id="ARBA00001957"/>
    </source>
</evidence>
<dbReference type="Gene3D" id="3.40.50.980">
    <property type="match status" value="2"/>
</dbReference>
<dbReference type="Gene3D" id="3.30.559.10">
    <property type="entry name" value="Chloramphenicol acetyltransferase-like domain"/>
    <property type="match status" value="1"/>
</dbReference>
<evidence type="ECO:0000256" key="2">
    <source>
        <dbReference type="ARBA" id="ARBA00006432"/>
    </source>
</evidence>
<proteinExistence type="inferred from homology"/>
<dbReference type="PROSITE" id="PS00012">
    <property type="entry name" value="PHOSPHOPANTETHEINE"/>
    <property type="match status" value="1"/>
</dbReference>
<dbReference type="InterPro" id="IPR036736">
    <property type="entry name" value="ACP-like_sf"/>
</dbReference>
<dbReference type="Gene3D" id="3.40.50.1820">
    <property type="entry name" value="alpha/beta hydrolase"/>
    <property type="match status" value="1"/>
</dbReference>
<dbReference type="InterPro" id="IPR001242">
    <property type="entry name" value="Condensation_dom"/>
</dbReference>
<dbReference type="GO" id="GO:0009366">
    <property type="term" value="C:enterobactin synthetase complex"/>
    <property type="evidence" value="ECO:0007669"/>
    <property type="project" value="TreeGrafter"/>
</dbReference>
<evidence type="ECO:0000313" key="8">
    <source>
        <dbReference type="Proteomes" id="UP000286746"/>
    </source>
</evidence>
<sequence>MNRKPGHRGRRLPLTVAQTGMWFSQQLDAENPIYRAAEYVDIHGPVDLAVLDTAVRRAVAGIDAVRVRFETDEDGGVWQVPDLADDWPLPVVDLREAAGSPAGPPPGPALVVAPADPWTRAKEWMWADLRKPTDLRRAPLFSFAVLLLPDDHCVLYMALHHIVLDGYGFSLLIRRVAEIYSALEAGEECPPSDLGTLEQLLADEAEYHASERCARDRAFWAERFAGRTAGTGLASRLATVPHRFVRETGHLPAPAADGLRSLARQTRSGLPVVAMAALALYVHRMSGSTDVTLDLTVTGRVGAVPRSTPCMVANVLPLQVELEPYTTVRELLRHTSERARGLLRHQRYPSPYLVQELGAAHTGGHLGDWGINIMGYDPELAFGRHPATLHNLSNGPVTGLGVNVYERTDDGSLRIDFQADPDLYDADVTAAHQRRFLALLDTLAGVDPEQPVGGIDLLPAAERRRVTTGWNDTARTVPVTTLPALFEEQARRTPAATALVCGATTLSYAALNSRANRLAHALIERGAGPETFVALALPRTADHLAGLLAVLKTGAASVPVDPELPAERIRFLLADTRPVCVLTSAAAAGDLPGTATTLCLDTPAAARELDLRPDTDPTDADRVAPLAPGHPAYVSYTSGSTGQPKGVVVEHRQLTNLFFDHRAELIDPETATARRRLRTALTAAFSFDTAWEGPLFLAAGHELHLVEDAVRLDPPALVDYIADHRVDFLDLTPTYLHQLIAAGLFTGERHRPRILMVGGEAVDAALWETLRTLPGTTAYNYYGPTECTVDAVYCRIAGQGEQPVIGRPGRNVQAYVLDAALNPVPAGVPGELYLAGDQIARGYLRRPALTAERFVANPFAHAGSGSAAGTCGDPGVPCTCGAPGSRMYRTGDRARWTSDGILEYLGRADGQVKVRGFRIEPGEVETALARHPGVAHAVVTVREDTPGDRRLAAYVVPVAPRRPAGRVAPGRIPAPQRPSGRTAPGRIPASRRSGSGTAAPAPVDADVLRAWATARLPEYMVPGAFVLLDHLPLTANGKLDRAALPAPEAPAACNGRQPRSPQERVLCTLFAEVLGVRQVDVDDDFFALGGHSLLAAKLISRIRSALGTELSIRALFDAPTVAELVEVLHTGGGSDGFEALLPLRTRGSRPPLFCVHPSGGLSWCYAGLLRHLGPDVPVYGLQAGGLEGRAALPATFEEMVAAYVGQIRAVQPAGPYHLLGWSLGGALAHAIAVRLQARGERVALLAMLDSRPIDPHGTTDSAVTEHDILALLLEAAGHDPDRFARPLTVPGVAAVLRGPGGGDELLDSLKQHPALGEDRLTAVTEVFTNSVKLLPTFSEGIFDGDLLYFHATEGKPAHAPTAETWRHLITGHIENHDIACTHHAMTQAEPLARIGREVAAHLEATVAVPGPGARG</sequence>
<dbReference type="InterPro" id="IPR023213">
    <property type="entry name" value="CAT-like_dom_sf"/>
</dbReference>
<evidence type="ECO:0000256" key="3">
    <source>
        <dbReference type="ARBA" id="ARBA00022450"/>
    </source>
</evidence>
<keyword evidence="8" id="KW-1185">Reference proteome</keyword>
<dbReference type="InterPro" id="IPR000873">
    <property type="entry name" value="AMP-dep_synth/lig_dom"/>
</dbReference>
<dbReference type="InterPro" id="IPR001031">
    <property type="entry name" value="Thioesterase"/>
</dbReference>
<protein>
    <submittedName>
        <fullName evidence="7">Non-ribosomal peptide synthetase</fullName>
    </submittedName>
</protein>
<dbReference type="Pfam" id="PF00975">
    <property type="entry name" value="Thioesterase"/>
    <property type="match status" value="1"/>
</dbReference>